<dbReference type="AlphaFoldDB" id="A0A934R3H4"/>
<evidence type="ECO:0000313" key="2">
    <source>
        <dbReference type="EMBL" id="MBK1817713.1"/>
    </source>
</evidence>
<evidence type="ECO:0000313" key="3">
    <source>
        <dbReference type="Proteomes" id="UP000600139"/>
    </source>
</evidence>
<dbReference type="Gene3D" id="2.130.10.10">
    <property type="entry name" value="YVTN repeat-like/Quinoprotein amine dehydrogenase"/>
    <property type="match status" value="2"/>
</dbReference>
<dbReference type="SUPFAM" id="SSF75011">
    <property type="entry name" value="3-carboxy-cis,cis-mucoante lactonizing enzyme"/>
    <property type="match status" value="1"/>
</dbReference>
<dbReference type="PANTHER" id="PTHR47197">
    <property type="entry name" value="PROTEIN NIRF"/>
    <property type="match status" value="1"/>
</dbReference>
<evidence type="ECO:0000256" key="1">
    <source>
        <dbReference type="SAM" id="SignalP"/>
    </source>
</evidence>
<name>A0A934R3H4_9BACT</name>
<dbReference type="InterPro" id="IPR051200">
    <property type="entry name" value="Host-pathogen_enzymatic-act"/>
</dbReference>
<sequence>MKFKSPDPRLLTAALSYLLLTGAQAVQKHEIWLLDQTNTYDSDGNGTLDSGGHLYLYNGDDFAGTGVPNPVPQKIDLGGTIATNVKTTTGEAPVRPHYISFNPTGTHAVITFVATGHVLIIEAATRNVVYSVDVGVQAHAANVSPTNDYILVANQNGKLVQRIDANFGTNTFALDSTATLDLANGVTPTGAPRQGTERPDNAAVITYPDQRDGNLAFITLRGGGGFVVNPRSTPIEIVGEFSKDTIEPAGLIAVQKGPKLYFNSGGGGASTLGHQGVLYTLDWDAFSPAPATPKPADTPTPTVVFDFGALPPGAATETRSSPVTDSHGIQFSKPNADYLWAVDRADNKIIVVNPTTDQIVNRINLVSRATGDPTPDLVRFSPDGTRAYASLRGPVPLSGNNATVNNAKGSTPGLGIFHVTDNGLNAKLQHVIRTSFRNAAGAEVSDPHGIHVRTFEVP</sequence>
<protein>
    <submittedName>
        <fullName evidence="2">Uncharacterized protein</fullName>
    </submittedName>
</protein>
<organism evidence="2 3">
    <name type="scientific">Luteolibacter yonseiensis</name>
    <dbReference type="NCBI Taxonomy" id="1144680"/>
    <lineage>
        <taxon>Bacteria</taxon>
        <taxon>Pseudomonadati</taxon>
        <taxon>Verrucomicrobiota</taxon>
        <taxon>Verrucomicrobiia</taxon>
        <taxon>Verrucomicrobiales</taxon>
        <taxon>Verrucomicrobiaceae</taxon>
        <taxon>Luteolibacter</taxon>
    </lineage>
</organism>
<feature type="chain" id="PRO_5037758672" evidence="1">
    <location>
        <begin position="26"/>
        <end position="458"/>
    </location>
</feature>
<feature type="signal peptide" evidence="1">
    <location>
        <begin position="1"/>
        <end position="25"/>
    </location>
</feature>
<keyword evidence="3" id="KW-1185">Reference proteome</keyword>
<comment type="caution">
    <text evidence="2">The sequence shown here is derived from an EMBL/GenBank/DDBJ whole genome shotgun (WGS) entry which is preliminary data.</text>
</comment>
<dbReference type="InterPro" id="IPR015943">
    <property type="entry name" value="WD40/YVTN_repeat-like_dom_sf"/>
</dbReference>
<proteinExistence type="predicted"/>
<accession>A0A934R3H4</accession>
<gene>
    <name evidence="2" type="ORF">JIN84_18990</name>
</gene>
<dbReference type="EMBL" id="JAENIK010000012">
    <property type="protein sequence ID" value="MBK1817713.1"/>
    <property type="molecule type" value="Genomic_DNA"/>
</dbReference>
<dbReference type="Proteomes" id="UP000600139">
    <property type="component" value="Unassembled WGS sequence"/>
</dbReference>
<dbReference type="RefSeq" id="WP_200352648.1">
    <property type="nucleotide sequence ID" value="NZ_BAABHZ010000001.1"/>
</dbReference>
<reference evidence="2" key="1">
    <citation type="submission" date="2021-01" db="EMBL/GenBank/DDBJ databases">
        <title>Modified the classification status of verrucomicrobia.</title>
        <authorList>
            <person name="Feng X."/>
        </authorList>
    </citation>
    <scope>NUCLEOTIDE SEQUENCE</scope>
    <source>
        <strain evidence="2">JCM 18052</strain>
    </source>
</reference>
<keyword evidence="1" id="KW-0732">Signal</keyword>
<dbReference type="PANTHER" id="PTHR47197:SF3">
    <property type="entry name" value="DIHYDRO-HEME D1 DEHYDROGENASE"/>
    <property type="match status" value="1"/>
</dbReference>